<dbReference type="Proteomes" id="UP001205185">
    <property type="component" value="Unassembled WGS sequence"/>
</dbReference>
<dbReference type="InterPro" id="IPR025680">
    <property type="entry name" value="DddI"/>
</dbReference>
<sequence>MTGARVYFEGDDPLILRTADEVTAFLDVVQAGSREHELPLFTQWYLDADPGAVEFGVGVNGDRGALTFSGGNWPGLWFSQGTSSTEGLLSYDYMGHERPVPASSEVPFDDVGRAAVEFLTTGARPTCVKWVELG</sequence>
<reference evidence="1 2" key="1">
    <citation type="submission" date="2022-06" db="EMBL/GenBank/DDBJ databases">
        <title>Genomic Encyclopedia of Archaeal and Bacterial Type Strains, Phase II (KMG-II): from individual species to whole genera.</title>
        <authorList>
            <person name="Goeker M."/>
        </authorList>
    </citation>
    <scope>NUCLEOTIDE SEQUENCE [LARGE SCALE GENOMIC DNA]</scope>
    <source>
        <strain evidence="1 2">DSM 44255</strain>
    </source>
</reference>
<dbReference type="RefSeq" id="WP_253890517.1">
    <property type="nucleotide sequence ID" value="NZ_BAAAVB010000003.1"/>
</dbReference>
<proteinExistence type="predicted"/>
<dbReference type="EMBL" id="JAMTCO010000016">
    <property type="protein sequence ID" value="MCP2273312.1"/>
    <property type="molecule type" value="Genomic_DNA"/>
</dbReference>
<protein>
    <submittedName>
        <fullName evidence="1">Immunity protein Imm1</fullName>
    </submittedName>
</protein>
<name>A0ABT1IKY5_9PSEU</name>
<gene>
    <name evidence="1" type="ORF">LV75_005841</name>
</gene>
<evidence type="ECO:0000313" key="2">
    <source>
        <dbReference type="Proteomes" id="UP001205185"/>
    </source>
</evidence>
<organism evidence="1 2">
    <name type="scientific">Actinokineospora diospyrosa</name>
    <dbReference type="NCBI Taxonomy" id="103728"/>
    <lineage>
        <taxon>Bacteria</taxon>
        <taxon>Bacillati</taxon>
        <taxon>Actinomycetota</taxon>
        <taxon>Actinomycetes</taxon>
        <taxon>Pseudonocardiales</taxon>
        <taxon>Pseudonocardiaceae</taxon>
        <taxon>Actinokineospora</taxon>
    </lineage>
</organism>
<evidence type="ECO:0000313" key="1">
    <source>
        <dbReference type="EMBL" id="MCP2273312.1"/>
    </source>
</evidence>
<keyword evidence="2" id="KW-1185">Reference proteome</keyword>
<comment type="caution">
    <text evidence="1">The sequence shown here is derived from an EMBL/GenBank/DDBJ whole genome shotgun (WGS) entry which is preliminary data.</text>
</comment>
<dbReference type="Pfam" id="PF14430">
    <property type="entry name" value="Imm1"/>
    <property type="match status" value="1"/>
</dbReference>
<accession>A0ABT1IKY5</accession>